<dbReference type="GeneID" id="46980170"/>
<feature type="domain" description="ChrR-like cupin" evidence="1">
    <location>
        <begin position="9"/>
        <end position="111"/>
    </location>
</feature>
<accession>A0ABS8LBP1</accession>
<dbReference type="CDD" id="cd20303">
    <property type="entry name" value="cupin_ChrR_1"/>
    <property type="match status" value="1"/>
</dbReference>
<dbReference type="InterPro" id="IPR011051">
    <property type="entry name" value="RmlC_Cupin_sf"/>
</dbReference>
<protein>
    <submittedName>
        <fullName evidence="2">Cupin domain-containing protein</fullName>
    </submittedName>
</protein>
<dbReference type="EMBL" id="JAJIUN010000063">
    <property type="protein sequence ID" value="MCC8623162.1"/>
    <property type="molecule type" value="Genomic_DNA"/>
</dbReference>
<dbReference type="InterPro" id="IPR014710">
    <property type="entry name" value="RmlC-like_jellyroll"/>
</dbReference>
<keyword evidence="3" id="KW-1185">Reference proteome</keyword>
<evidence type="ECO:0000259" key="1">
    <source>
        <dbReference type="Pfam" id="PF12973"/>
    </source>
</evidence>
<dbReference type="Gene3D" id="2.60.120.10">
    <property type="entry name" value="Jelly Rolls"/>
    <property type="match status" value="1"/>
</dbReference>
<dbReference type="Pfam" id="PF12973">
    <property type="entry name" value="Cupin_7"/>
    <property type="match status" value="1"/>
</dbReference>
<evidence type="ECO:0000313" key="3">
    <source>
        <dbReference type="Proteomes" id="UP001430544"/>
    </source>
</evidence>
<proteinExistence type="predicted"/>
<reference evidence="2" key="1">
    <citation type="submission" date="2021-11" db="EMBL/GenBank/DDBJ databases">
        <title>Genome resources and taxonomic validation of 89 Xanthomonas strains.</title>
        <authorList>
            <person name="Tambong J.T."/>
        </authorList>
    </citation>
    <scope>NUCLEOTIDE SEQUENCE</scope>
    <source>
        <strain evidence="2">Bv 5-4A</strain>
    </source>
</reference>
<dbReference type="InterPro" id="IPR025979">
    <property type="entry name" value="ChrR-like_cupin_dom"/>
</dbReference>
<dbReference type="SUPFAM" id="SSF51182">
    <property type="entry name" value="RmlC-like cupins"/>
    <property type="match status" value="2"/>
</dbReference>
<evidence type="ECO:0000313" key="2">
    <source>
        <dbReference type="EMBL" id="MCC8623162.1"/>
    </source>
</evidence>
<gene>
    <name evidence="2" type="ORF">LN473_14475</name>
</gene>
<sequence>MRINADFSRRAIVESQQHQWAASPQGGVEGVMLDRVGGEKARATSIVRYAPDSHFPRHLHPGGEEILVLAGKFSEGNKHFPAGSYLRNPPGSSHRPSSKEGAVIFVKLQQMPESERAHVRIDTNDQTAWRTQGGRTICPLFESAAEQVCLRRLGAGETLQNESVKGAELLVLAGEVMMEGRCYDVGSRIRMPAGELLAAAGGVNGATGS</sequence>
<comment type="caution">
    <text evidence="2">The sequence shown here is derived from an EMBL/GenBank/DDBJ whole genome shotgun (WGS) entry which is preliminary data.</text>
</comment>
<organism evidence="2 3">
    <name type="scientific">Xanthomonas vesicatoria</name>
    <dbReference type="NCBI Taxonomy" id="56460"/>
    <lineage>
        <taxon>Bacteria</taxon>
        <taxon>Pseudomonadati</taxon>
        <taxon>Pseudomonadota</taxon>
        <taxon>Gammaproteobacteria</taxon>
        <taxon>Lysobacterales</taxon>
        <taxon>Lysobacteraceae</taxon>
        <taxon>Xanthomonas</taxon>
    </lineage>
</organism>
<dbReference type="Proteomes" id="UP001430544">
    <property type="component" value="Unassembled WGS sequence"/>
</dbReference>
<dbReference type="RefSeq" id="WP_005997681.1">
    <property type="nucleotide sequence ID" value="NZ_CP018470.1"/>
</dbReference>
<name>A0ABS8LBP1_9XANT</name>